<reference evidence="2 3" key="1">
    <citation type="submission" date="2014-06" db="EMBL/GenBank/DDBJ databases">
        <authorList>
            <person name="Swart Estienne"/>
        </authorList>
    </citation>
    <scope>NUCLEOTIDE SEQUENCE [LARGE SCALE GENOMIC DNA]</scope>
    <source>
        <strain evidence="2 3">130c</strain>
    </source>
</reference>
<feature type="compositionally biased region" description="Low complexity" evidence="1">
    <location>
        <begin position="363"/>
        <end position="379"/>
    </location>
</feature>
<evidence type="ECO:0000256" key="1">
    <source>
        <dbReference type="SAM" id="MobiDB-lite"/>
    </source>
</evidence>
<keyword evidence="3" id="KW-1185">Reference proteome</keyword>
<feature type="compositionally biased region" description="Polar residues" evidence="1">
    <location>
        <begin position="981"/>
        <end position="998"/>
    </location>
</feature>
<feature type="compositionally biased region" description="Basic and acidic residues" evidence="1">
    <location>
        <begin position="219"/>
        <end position="228"/>
    </location>
</feature>
<feature type="compositionally biased region" description="Basic residues" evidence="1">
    <location>
        <begin position="206"/>
        <end position="218"/>
    </location>
</feature>
<feature type="region of interest" description="Disordered" evidence="1">
    <location>
        <begin position="349"/>
        <end position="420"/>
    </location>
</feature>
<evidence type="ECO:0000313" key="2">
    <source>
        <dbReference type="EMBL" id="CDW73376.1"/>
    </source>
</evidence>
<feature type="compositionally biased region" description="Polar residues" evidence="1">
    <location>
        <begin position="823"/>
        <end position="840"/>
    </location>
</feature>
<dbReference type="Proteomes" id="UP000039865">
    <property type="component" value="Unassembled WGS sequence"/>
</dbReference>
<feature type="region of interest" description="Disordered" evidence="1">
    <location>
        <begin position="774"/>
        <end position="868"/>
    </location>
</feature>
<organism evidence="2 3">
    <name type="scientific">Stylonychia lemnae</name>
    <name type="common">Ciliate</name>
    <dbReference type="NCBI Taxonomy" id="5949"/>
    <lineage>
        <taxon>Eukaryota</taxon>
        <taxon>Sar</taxon>
        <taxon>Alveolata</taxon>
        <taxon>Ciliophora</taxon>
        <taxon>Intramacronucleata</taxon>
        <taxon>Spirotrichea</taxon>
        <taxon>Stichotrichia</taxon>
        <taxon>Sporadotrichida</taxon>
        <taxon>Oxytrichidae</taxon>
        <taxon>Stylonychinae</taxon>
        <taxon>Stylonychia</taxon>
    </lineage>
</organism>
<proteinExistence type="predicted"/>
<feature type="compositionally biased region" description="Low complexity" evidence="1">
    <location>
        <begin position="404"/>
        <end position="413"/>
    </location>
</feature>
<name>A0A077ZXW8_STYLE</name>
<feature type="compositionally biased region" description="Polar residues" evidence="1">
    <location>
        <begin position="311"/>
        <end position="328"/>
    </location>
</feature>
<feature type="compositionally biased region" description="Polar residues" evidence="1">
    <location>
        <begin position="349"/>
        <end position="362"/>
    </location>
</feature>
<feature type="region of interest" description="Disordered" evidence="1">
    <location>
        <begin position="200"/>
        <end position="235"/>
    </location>
</feature>
<feature type="compositionally biased region" description="Low complexity" evidence="1">
    <location>
        <begin position="842"/>
        <end position="851"/>
    </location>
</feature>
<feature type="region of interest" description="Disordered" evidence="1">
    <location>
        <begin position="726"/>
        <end position="751"/>
    </location>
</feature>
<protein>
    <submittedName>
        <fullName evidence="2">Uncharacterized protein</fullName>
    </submittedName>
</protein>
<feature type="region of interest" description="Disordered" evidence="1">
    <location>
        <begin position="153"/>
        <end position="182"/>
    </location>
</feature>
<feature type="region of interest" description="Disordered" evidence="1">
    <location>
        <begin position="981"/>
        <end position="1003"/>
    </location>
</feature>
<dbReference type="InParanoid" id="A0A077ZXW8"/>
<accession>A0A077ZXW8</accession>
<feature type="compositionally biased region" description="Low complexity" evidence="1">
    <location>
        <begin position="779"/>
        <end position="800"/>
    </location>
</feature>
<evidence type="ECO:0000313" key="3">
    <source>
        <dbReference type="Proteomes" id="UP000039865"/>
    </source>
</evidence>
<dbReference type="AlphaFoldDB" id="A0A077ZXW8"/>
<dbReference type="EMBL" id="CCKQ01002287">
    <property type="protein sequence ID" value="CDW73376.1"/>
    <property type="molecule type" value="Genomic_DNA"/>
</dbReference>
<sequence length="1108" mass="128010">MQNQKFANEATYSQEGSSLNNPSIYLSGYAINPNQNVNQSLQILKQKNKLGNLDVIDENSNAFSTRRDSDQIRGMTAQQFKPKMQNDKTMNQLYNSNSSQRQQRQTTTNMKNRKVLQESQNNNQTRQPQNMSIVLIQNHQLNQHTPTQAEDLRGVSNRQESKVHSLQSTQVTKKKNGARENNNQIKTIVESVLTNLQQQTCGAKPNKQKQQSKSKNKKSFIERSEIEHSQQSLTDQIQLSSFQNQPKESLIKASNHHLRKSSFTEGNKFANQLQQFTQAGKIISNISNEMILRPQTSHQKVDAISQNVQIKRSHTPNNLNAKTKSQAPSDLGKFINNTINPNKLERLSQQQAHNQHQMTRQTSQSELSKSQSKSNLNLQAPKTPKNSANLKLHVSLAKSATNIKKQQQKSSNKNRTDKSLQKLNQSSCVLQQQQQKVIEQSIQQMPQEIKQKSKAEIRAFLIKTLPAVIMGFKVRRIIRNNKQVNMLKAEHNDLMRFIFELKIELGEQIKSNNRQAFSTKQLLIQSIKDLSKKKDQFYQTYIEIYNHQHWIKISKPLPIQQDQKRLSNQKQAIEQVGYNTVKSFTNTKLNDSINTQNNNTQQKQQQNSHFSLISESELKNGRNNQIRNFSQNRSEVPAQQYQKIIIKDVSKDQQLSFDHTLKNHNDTKIKSKLGNYTELQRYLTGSQKINEEELQSQESSEYDLKNGSLSQRKQYLKKGIQSRKYDPKLAIKEQKEKKKQQENEKIEEQKRQQELLEQQKLLKQQKPISSFMNVRTSAQSSLQPGQQQQQQSLFQKHQQLNTQESYDQKATDVTADSIIPQPQILSTEPVETTEQMNRENSQQRFQRQFSSKIPKISTKRDESNSSLYRINLRNSTSIASLTHDDKKTAPQEQNNIKIERQNQRNQNQSQHKEIPTLKSQIIEQVKNQVQATQAQLSNNNSLELSCLSERRSSQIIKRNRGSRETRSSLSQQQLIDLKSQTIKTRQSIDQSTSGSTKFLPSEAKNKDLNQSSDQLHQLISELQQADLNKDAKVKTLETLTAITGMLQSLRNNQLIDKDVPQAKRRDEKNYRIGEGNNNNNEKLKHTFQSLVQNLQNEFNMLLETRERR</sequence>
<dbReference type="OrthoDB" id="10689220at2759"/>
<feature type="region of interest" description="Disordered" evidence="1">
    <location>
        <begin position="691"/>
        <end position="710"/>
    </location>
</feature>
<gene>
    <name evidence="2" type="primary">Contig11999.g12834</name>
    <name evidence="2" type="ORF">STYLEM_2352</name>
</gene>
<feature type="region of interest" description="Disordered" evidence="1">
    <location>
        <begin position="311"/>
        <end position="337"/>
    </location>
</feature>